<name>A0AAE4B8U0_BACPU</name>
<comment type="caution">
    <text evidence="1">The sequence shown here is derived from an EMBL/GenBank/DDBJ whole genome shotgun (WGS) entry which is preliminary data.</text>
</comment>
<evidence type="ECO:0000313" key="2">
    <source>
        <dbReference type="Proteomes" id="UP001182042"/>
    </source>
</evidence>
<proteinExistence type="predicted"/>
<dbReference type="EMBL" id="VKQA01000006">
    <property type="protein sequence ID" value="MDR4251841.1"/>
    <property type="molecule type" value="Genomic_DNA"/>
</dbReference>
<organism evidence="1 2">
    <name type="scientific">Bacillus pumilus</name>
    <name type="common">Bacillus mesentericus</name>
    <dbReference type="NCBI Taxonomy" id="1408"/>
    <lineage>
        <taxon>Bacteria</taxon>
        <taxon>Bacillati</taxon>
        <taxon>Bacillota</taxon>
        <taxon>Bacilli</taxon>
        <taxon>Bacillales</taxon>
        <taxon>Bacillaceae</taxon>
        <taxon>Bacillus</taxon>
    </lineage>
</organism>
<evidence type="ECO:0000313" key="1">
    <source>
        <dbReference type="EMBL" id="MDR4251841.1"/>
    </source>
</evidence>
<dbReference type="Proteomes" id="UP001182042">
    <property type="component" value="Unassembled WGS sequence"/>
</dbReference>
<dbReference type="RefSeq" id="WP_024718624.1">
    <property type="nucleotide sequence ID" value="NZ_CP187658.1"/>
</dbReference>
<reference evidence="1" key="1">
    <citation type="submission" date="2019-07" db="EMBL/GenBank/DDBJ databases">
        <title>Phylogenomic Reclassification of ATCC Bacillus Strains and Various Taxa within the Genus Bacillus.</title>
        <authorList>
            <person name="Riojas M.A."/>
            <person name="Frank A.M."/>
            <person name="Fenn S.L."/>
            <person name="King S."/>
            <person name="Brower S."/>
            <person name="Hazbon M.H."/>
        </authorList>
    </citation>
    <scope>NUCLEOTIDE SEQUENCE</scope>
    <source>
        <strain evidence="1">ATCC 27142</strain>
    </source>
</reference>
<dbReference type="AlphaFoldDB" id="A0AAE4B8U0"/>
<protein>
    <submittedName>
        <fullName evidence="1">Uncharacterized protein</fullName>
    </submittedName>
</protein>
<accession>A0AAE4B8U0</accession>
<gene>
    <name evidence="1" type="ORF">FO508_16105</name>
</gene>
<sequence>MSLSKIWLKEDVFDWEGYLEGGSVNNDPLIDRPYKIWEHSKNLFKIKGENEFHRADGILNLKRSINHRLQYIEQIYQFKTFKFDNKPKGTLELLETFGLVRPYIMKQLFEIRNDIEHRDFKPPSIERCNELLDVVWYFLKSTDTLVQIIKSEFAYTFYEKNGYETHYHIYMELNYGDINKSKIHGWLPEEYIRYKMDVGYFCVVAEDIHGKEKWKDSNNHQEKLDSDKWISGVINFEPHNLVHPVRKALSLY</sequence>